<dbReference type="GO" id="GO:0005739">
    <property type="term" value="C:mitochondrion"/>
    <property type="evidence" value="ECO:0007669"/>
    <property type="project" value="GOC"/>
</dbReference>
<feature type="transmembrane region" description="Helical" evidence="1">
    <location>
        <begin position="52"/>
        <end position="68"/>
    </location>
</feature>
<evidence type="ECO:0000256" key="1">
    <source>
        <dbReference type="SAM" id="Phobius"/>
    </source>
</evidence>
<dbReference type="AlphaFoldDB" id="A0A058Z6T5"/>
<organism evidence="2">
    <name type="scientific">Fonticula alba</name>
    <name type="common">Slime mold</name>
    <dbReference type="NCBI Taxonomy" id="691883"/>
    <lineage>
        <taxon>Eukaryota</taxon>
        <taxon>Rotosphaerida</taxon>
        <taxon>Fonticulaceae</taxon>
        <taxon>Fonticula</taxon>
    </lineage>
</organism>
<dbReference type="GeneID" id="20528403"/>
<dbReference type="OrthoDB" id="9974841at2759"/>
<evidence type="ECO:0000313" key="2">
    <source>
        <dbReference type="EMBL" id="KCV69252.1"/>
    </source>
</evidence>
<dbReference type="InterPro" id="IPR004202">
    <property type="entry name" value="COX7C/Cox8"/>
</dbReference>
<keyword evidence="1" id="KW-0472">Membrane</keyword>
<reference evidence="2" key="1">
    <citation type="submission" date="2013-04" db="EMBL/GenBank/DDBJ databases">
        <title>The Genome Sequence of Fonticula alba ATCC 38817.</title>
        <authorList>
            <consortium name="The Broad Institute Genomics Platform"/>
            <person name="Russ C."/>
            <person name="Cuomo C."/>
            <person name="Burger G."/>
            <person name="Gray M.W."/>
            <person name="Holland P.W.H."/>
            <person name="King N."/>
            <person name="Lang F.B.F."/>
            <person name="Roger A.J."/>
            <person name="Ruiz-Trillo I."/>
            <person name="Brown M."/>
            <person name="Walker B."/>
            <person name="Young S."/>
            <person name="Zeng Q."/>
            <person name="Gargeya S."/>
            <person name="Fitzgerald M."/>
            <person name="Haas B."/>
            <person name="Abouelleil A."/>
            <person name="Allen A.W."/>
            <person name="Alvarado L."/>
            <person name="Arachchi H.M."/>
            <person name="Berlin A.M."/>
            <person name="Chapman S.B."/>
            <person name="Gainer-Dewar J."/>
            <person name="Goldberg J."/>
            <person name="Griggs A."/>
            <person name="Gujja S."/>
            <person name="Hansen M."/>
            <person name="Howarth C."/>
            <person name="Imamovic A."/>
            <person name="Ireland A."/>
            <person name="Larimer J."/>
            <person name="McCowan C."/>
            <person name="Murphy C."/>
            <person name="Pearson M."/>
            <person name="Poon T.W."/>
            <person name="Priest M."/>
            <person name="Roberts A."/>
            <person name="Saif S."/>
            <person name="Shea T."/>
            <person name="Sisk P."/>
            <person name="Sykes S."/>
            <person name="Wortman J."/>
            <person name="Nusbaum C."/>
            <person name="Birren B."/>
        </authorList>
    </citation>
    <scope>NUCLEOTIDE SEQUENCE [LARGE SCALE GENOMIC DNA]</scope>
    <source>
        <strain evidence="2">ATCC 38817</strain>
    </source>
</reference>
<gene>
    <name evidence="2" type="ORF">H696_03678</name>
</gene>
<evidence type="ECO:0000313" key="3">
    <source>
        <dbReference type="Proteomes" id="UP000030693"/>
    </source>
</evidence>
<name>A0A058Z6T5_FONAL</name>
<dbReference type="RefSeq" id="XP_009495817.1">
    <property type="nucleotide sequence ID" value="XM_009497542.1"/>
</dbReference>
<dbReference type="EMBL" id="KB932206">
    <property type="protein sequence ID" value="KCV69252.1"/>
    <property type="molecule type" value="Genomic_DNA"/>
</dbReference>
<keyword evidence="1" id="KW-0812">Transmembrane</keyword>
<dbReference type="Proteomes" id="UP000030693">
    <property type="component" value="Unassembled WGS sequence"/>
</dbReference>
<evidence type="ECO:0008006" key="4">
    <source>
        <dbReference type="Google" id="ProtNLM"/>
    </source>
</evidence>
<keyword evidence="3" id="KW-1185">Reference proteome</keyword>
<sequence length="74" mass="8155">MSLFAATRQVVARRPVTAGPMVARRFMAHGPTTPQSAVPFCYANKSAWRMKFLAFMALGWGIPVYTVYKANSGD</sequence>
<accession>A0A058Z6T5</accession>
<dbReference type="Pfam" id="PF02935">
    <property type="entry name" value="COX7C"/>
    <property type="match status" value="1"/>
</dbReference>
<keyword evidence="1" id="KW-1133">Transmembrane helix</keyword>
<proteinExistence type="predicted"/>
<dbReference type="GO" id="GO:0006123">
    <property type="term" value="P:mitochondrial electron transport, cytochrome c to oxygen"/>
    <property type="evidence" value="ECO:0007669"/>
    <property type="project" value="InterPro"/>
</dbReference>
<protein>
    <recommendedName>
        <fullName evidence="4">Cytochrome c oxidase subunit VIIc</fullName>
    </recommendedName>
</protein>